<dbReference type="SMART" id="SM00408">
    <property type="entry name" value="IGc2"/>
    <property type="match status" value="1"/>
</dbReference>
<evidence type="ECO:0000256" key="10">
    <source>
        <dbReference type="SAM" id="SignalP"/>
    </source>
</evidence>
<feature type="region of interest" description="Disordered" evidence="8">
    <location>
        <begin position="316"/>
        <end position="340"/>
    </location>
</feature>
<sequence>MTGRLVSLILLSTLSLIEMNEVPQQISLTVAKLGDNVTLTCALSASDQGLFYWYKLNFGYMVQTVAEGSFDKILFQINNSRFSATQMGNVLSLIIRNVSKKDEAMYFCQAGSSFSMTFKNGTILAVTDPKTQHKFSTVKQTSDGNSVHLGDTMTLQCSLFSENKNDPDQCPDEDKVHWFKGASESYPGIIYHGSIRNKEDGKCDYSLSKTITNSSDAGTYYCAVVTCGEILFGKGTKVEIEEFPLITVLGALLTCSVLMNFALILTRKKIQPREHRKGKVEVFTDVEQDKSSRDQMSNEEGEDVGLNYVALDFPSRKSSRWKSKKESPESTIYSGIREGQ</sequence>
<feature type="transmembrane region" description="Helical" evidence="9">
    <location>
        <begin position="243"/>
        <end position="266"/>
    </location>
</feature>
<feature type="region of interest" description="Disordered" evidence="8">
    <location>
        <begin position="286"/>
        <end position="305"/>
    </location>
</feature>
<reference evidence="12" key="2">
    <citation type="submission" date="2025-08" db="UniProtKB">
        <authorList>
            <consortium name="Ensembl"/>
        </authorList>
    </citation>
    <scope>IDENTIFICATION</scope>
</reference>
<keyword evidence="3 10" id="KW-0732">Signal</keyword>
<feature type="domain" description="Ig-like" evidence="11">
    <location>
        <begin position="23"/>
        <end position="119"/>
    </location>
</feature>
<dbReference type="InterPro" id="IPR007110">
    <property type="entry name" value="Ig-like_dom"/>
</dbReference>
<dbReference type="InterPro" id="IPR013106">
    <property type="entry name" value="Ig_V-set"/>
</dbReference>
<feature type="signal peptide" evidence="10">
    <location>
        <begin position="1"/>
        <end position="19"/>
    </location>
</feature>
<dbReference type="SUPFAM" id="SSF48726">
    <property type="entry name" value="Immunoglobulin"/>
    <property type="match status" value="2"/>
</dbReference>
<evidence type="ECO:0000256" key="1">
    <source>
        <dbReference type="ARBA" id="ARBA00004236"/>
    </source>
</evidence>
<keyword evidence="4" id="KW-0391">Immunity</keyword>
<dbReference type="Proteomes" id="UP000005207">
    <property type="component" value="Linkage group LG2"/>
</dbReference>
<dbReference type="PANTHER" id="PTHR19433:SF111">
    <property type="entry name" value="T CELL RECEPTOR ALPHA VARIABLE 4"/>
    <property type="match status" value="1"/>
</dbReference>
<dbReference type="SMART" id="SM00409">
    <property type="entry name" value="IG"/>
    <property type="match status" value="2"/>
</dbReference>
<dbReference type="GeneTree" id="ENSGT01030000234530"/>
<reference evidence="13" key="1">
    <citation type="submission" date="2012-01" db="EMBL/GenBank/DDBJ databases">
        <title>The Genome Sequence of Oreochromis niloticus (Nile Tilapia).</title>
        <authorList>
            <consortium name="Broad Institute Genome Assembly Team"/>
            <consortium name="Broad Institute Sequencing Platform"/>
            <person name="Di Palma F."/>
            <person name="Johnson J."/>
            <person name="Lander E.S."/>
            <person name="Lindblad-Toh K."/>
        </authorList>
    </citation>
    <scope>NUCLEOTIDE SEQUENCE [LARGE SCALE GENOMIC DNA]</scope>
</reference>
<gene>
    <name evidence="12" type="primary">LOC100702894</name>
</gene>
<dbReference type="InterPro" id="IPR013783">
    <property type="entry name" value="Ig-like_fold"/>
</dbReference>
<dbReference type="InterPro" id="IPR052051">
    <property type="entry name" value="TCR_complex_component"/>
</dbReference>
<keyword evidence="13" id="KW-1185">Reference proteome</keyword>
<dbReference type="GO" id="GO:0005886">
    <property type="term" value="C:plasma membrane"/>
    <property type="evidence" value="ECO:0007669"/>
    <property type="project" value="UniProtKB-SubCell"/>
</dbReference>
<evidence type="ECO:0000256" key="4">
    <source>
        <dbReference type="ARBA" id="ARBA00022859"/>
    </source>
</evidence>
<keyword evidence="6" id="KW-1015">Disulfide bond</keyword>
<dbReference type="Ensembl" id="ENSONIT00000048543.1">
    <property type="protein sequence ID" value="ENSONIP00000052633.1"/>
    <property type="gene ID" value="ENSONIG00000002339.2"/>
</dbReference>
<dbReference type="PANTHER" id="PTHR19433">
    <property type="entry name" value="T-CELL RECEPTOR ALPHA CHAIN V REGION-RELATED"/>
    <property type="match status" value="1"/>
</dbReference>
<dbReference type="Pfam" id="PF07686">
    <property type="entry name" value="V-set"/>
    <property type="match status" value="1"/>
</dbReference>
<dbReference type="CDD" id="cd00099">
    <property type="entry name" value="IgV"/>
    <property type="match status" value="1"/>
</dbReference>
<evidence type="ECO:0000256" key="2">
    <source>
        <dbReference type="ARBA" id="ARBA00022475"/>
    </source>
</evidence>
<keyword evidence="5 9" id="KW-0472">Membrane</keyword>
<dbReference type="Gene3D" id="2.60.40.10">
    <property type="entry name" value="Immunoglobulins"/>
    <property type="match status" value="2"/>
</dbReference>
<dbReference type="GO" id="GO:0009617">
    <property type="term" value="P:response to bacterium"/>
    <property type="evidence" value="ECO:0007669"/>
    <property type="project" value="TreeGrafter"/>
</dbReference>
<keyword evidence="2" id="KW-1003">Cell membrane</keyword>
<comment type="subcellular location">
    <subcellularLocation>
        <location evidence="1">Cell membrane</location>
    </subcellularLocation>
</comment>
<feature type="domain" description="Ig-like" evidence="11">
    <location>
        <begin position="129"/>
        <end position="224"/>
    </location>
</feature>
<keyword evidence="7" id="KW-0325">Glycoprotein</keyword>
<dbReference type="InterPro" id="IPR003598">
    <property type="entry name" value="Ig_sub2"/>
</dbReference>
<evidence type="ECO:0000256" key="7">
    <source>
        <dbReference type="ARBA" id="ARBA00023180"/>
    </source>
</evidence>
<evidence type="ECO:0000256" key="3">
    <source>
        <dbReference type="ARBA" id="ARBA00022729"/>
    </source>
</evidence>
<organism evidence="12 13">
    <name type="scientific">Oreochromis niloticus</name>
    <name type="common">Nile tilapia</name>
    <name type="synonym">Tilapia nilotica</name>
    <dbReference type="NCBI Taxonomy" id="8128"/>
    <lineage>
        <taxon>Eukaryota</taxon>
        <taxon>Metazoa</taxon>
        <taxon>Chordata</taxon>
        <taxon>Craniata</taxon>
        <taxon>Vertebrata</taxon>
        <taxon>Euteleostomi</taxon>
        <taxon>Actinopterygii</taxon>
        <taxon>Neopterygii</taxon>
        <taxon>Teleostei</taxon>
        <taxon>Neoteleostei</taxon>
        <taxon>Acanthomorphata</taxon>
        <taxon>Ovalentaria</taxon>
        <taxon>Cichlomorphae</taxon>
        <taxon>Cichliformes</taxon>
        <taxon>Cichlidae</taxon>
        <taxon>African cichlids</taxon>
        <taxon>Pseudocrenilabrinae</taxon>
        <taxon>Oreochromini</taxon>
        <taxon>Oreochromis</taxon>
    </lineage>
</organism>
<evidence type="ECO:0000313" key="12">
    <source>
        <dbReference type="Ensembl" id="ENSONIP00000052633.1"/>
    </source>
</evidence>
<evidence type="ECO:0000256" key="5">
    <source>
        <dbReference type="ARBA" id="ARBA00023136"/>
    </source>
</evidence>
<dbReference type="PROSITE" id="PS50835">
    <property type="entry name" value="IG_LIKE"/>
    <property type="match status" value="2"/>
</dbReference>
<keyword evidence="9" id="KW-0812">Transmembrane</keyword>
<feature type="chain" id="PRO_5025650757" evidence="10">
    <location>
        <begin position="20"/>
        <end position="340"/>
    </location>
</feature>
<evidence type="ECO:0000313" key="13">
    <source>
        <dbReference type="Proteomes" id="UP000005207"/>
    </source>
</evidence>
<evidence type="ECO:0000256" key="6">
    <source>
        <dbReference type="ARBA" id="ARBA00023157"/>
    </source>
</evidence>
<evidence type="ECO:0000256" key="9">
    <source>
        <dbReference type="SAM" id="Phobius"/>
    </source>
</evidence>
<reference evidence="12" key="3">
    <citation type="submission" date="2025-09" db="UniProtKB">
        <authorList>
            <consortium name="Ensembl"/>
        </authorList>
    </citation>
    <scope>IDENTIFICATION</scope>
</reference>
<protein>
    <submittedName>
        <fullName evidence="12">Uncharacterized LOC100702894</fullName>
    </submittedName>
</protein>
<evidence type="ECO:0000259" key="11">
    <source>
        <dbReference type="PROSITE" id="PS50835"/>
    </source>
</evidence>
<keyword evidence="9" id="KW-1133">Transmembrane helix</keyword>
<proteinExistence type="predicted"/>
<dbReference type="GO" id="GO:0002376">
    <property type="term" value="P:immune system process"/>
    <property type="evidence" value="ECO:0007669"/>
    <property type="project" value="UniProtKB-KW"/>
</dbReference>
<dbReference type="AlphaFoldDB" id="A0A669CW85"/>
<name>A0A669CW85_ORENI</name>
<dbReference type="InterPro" id="IPR036179">
    <property type="entry name" value="Ig-like_dom_sf"/>
</dbReference>
<accession>A0A669CW85</accession>
<evidence type="ECO:0000256" key="8">
    <source>
        <dbReference type="SAM" id="MobiDB-lite"/>
    </source>
</evidence>
<dbReference type="InterPro" id="IPR003599">
    <property type="entry name" value="Ig_sub"/>
</dbReference>